<dbReference type="PANTHER" id="PTHR13554">
    <property type="entry name" value="26S PROTEASOME NON-ATPASE REGULATORY SUBUNIT 5-RELATED"/>
    <property type="match status" value="1"/>
</dbReference>
<dbReference type="OMA" id="GFFEYLM"/>
<dbReference type="KEGG" id="ddi:DDB_G0272951"/>
<dbReference type="Proteomes" id="UP000002195">
    <property type="component" value="Unassembled WGS sequence"/>
</dbReference>
<protein>
    <submittedName>
        <fullName evidence="1">Uncharacterized protein</fullName>
    </submittedName>
</protein>
<keyword evidence="2" id="KW-1185">Reference proteome</keyword>
<dbReference type="PaxDb" id="44689-DDB0217054"/>
<dbReference type="InParanoid" id="Q559F4"/>
<accession>Q559F4</accession>
<dbReference type="HOGENOM" id="CLU_487841_0_0_1"/>
<dbReference type="STRING" id="44689.Q559F4"/>
<dbReference type="PhylomeDB" id="Q559F4"/>
<sequence>MNELIKSFEELKNSKNEDELLDCCYNIKKTLTNNINSYKLLVTKEIEPYLKIALSGSSEVHTEVALVTIKMLNMAIKKNPEITMQHFNETGILQLVFTQITSDSISISQAVIDLFTTIISNKKYNKPILLNNDEKSDWFNETFKKLVLQYSLANSNKVIFFRILVIGSLLLNLNLNLEESNTNNSLGVGVPQIETLKPNHSIGNSSIDPSIINSNTKSISKEEEEYNEQVFKKYREPFISILVSAFNDSTGKDQITQMNILEIIQESCKYTVALQSIINSGMINSLYEIFKKTTTTTTNDDGSGSSDILSESPILNKIISFLANVSQLSNEKTEMLFFINGEYGKKFIEIFKYHLNHSENELSRKLKMTILASIGIIGKNSKGLDLIIRDESFVRSYTEFFLSNDQETIVTSYNSFSIMLKPNDKIYLVSDKLYQIYRSLPDGLLMSKMTKNYNSPIEDIKMASFSLIQALCVHSWGASEVIKMAGFFEYLMNRQNESTKLAKEWKFCIIQTLVNQHKDLFTSSSEWRDRYHQMESYLKKGIHFIPYESITKIENEFQG</sequence>
<dbReference type="EMBL" id="AAFI02000008">
    <property type="protein sequence ID" value="EAL71113.1"/>
    <property type="molecule type" value="Genomic_DNA"/>
</dbReference>
<dbReference type="AlphaFoldDB" id="Q559F4"/>
<organism evidence="1 2">
    <name type="scientific">Dictyostelium discoideum</name>
    <name type="common">Social amoeba</name>
    <dbReference type="NCBI Taxonomy" id="44689"/>
    <lineage>
        <taxon>Eukaryota</taxon>
        <taxon>Amoebozoa</taxon>
        <taxon>Evosea</taxon>
        <taxon>Eumycetozoa</taxon>
        <taxon>Dictyostelia</taxon>
        <taxon>Dictyosteliales</taxon>
        <taxon>Dictyosteliaceae</taxon>
        <taxon>Dictyostelium</taxon>
    </lineage>
</organism>
<evidence type="ECO:0000313" key="1">
    <source>
        <dbReference type="EMBL" id="EAL71113.1"/>
    </source>
</evidence>
<comment type="caution">
    <text evidence="1">The sequence shown here is derived from an EMBL/GenBank/DDBJ whole genome shotgun (WGS) entry which is preliminary data.</text>
</comment>
<dbReference type="dictyBase" id="DDB_G0272951"/>
<name>Q559F4_DICDI</name>
<gene>
    <name evidence="1" type="ORF">DDB_G0272951</name>
</gene>
<dbReference type="eggNOG" id="ENOG502REBZ">
    <property type="taxonomic scope" value="Eukaryota"/>
</dbReference>
<dbReference type="PRO" id="PR:Q559F4"/>
<dbReference type="Reactome" id="R-DDI-9907900">
    <property type="pathway name" value="Proteasome assembly"/>
</dbReference>
<dbReference type="GeneID" id="8618541"/>
<dbReference type="Pfam" id="PF10508">
    <property type="entry name" value="Proteasom_PSMB"/>
    <property type="match status" value="1"/>
</dbReference>
<reference evidence="1 2" key="1">
    <citation type="journal article" date="2005" name="Nature">
        <title>The genome of the social amoeba Dictyostelium discoideum.</title>
        <authorList>
            <consortium name="The Dictyostelium discoideum Sequencing Consortium"/>
            <person name="Eichinger L."/>
            <person name="Pachebat J.A."/>
            <person name="Glockner G."/>
            <person name="Rajandream M.A."/>
            <person name="Sucgang R."/>
            <person name="Berriman M."/>
            <person name="Song J."/>
            <person name="Olsen R."/>
            <person name="Szafranski K."/>
            <person name="Xu Q."/>
            <person name="Tunggal B."/>
            <person name="Kummerfeld S."/>
            <person name="Madera M."/>
            <person name="Konfortov B.A."/>
            <person name="Rivero F."/>
            <person name="Bankier A.T."/>
            <person name="Lehmann R."/>
            <person name="Hamlin N."/>
            <person name="Davies R."/>
            <person name="Gaudet P."/>
            <person name="Fey P."/>
            <person name="Pilcher K."/>
            <person name="Chen G."/>
            <person name="Saunders D."/>
            <person name="Sodergren E."/>
            <person name="Davis P."/>
            <person name="Kerhornou A."/>
            <person name="Nie X."/>
            <person name="Hall N."/>
            <person name="Anjard C."/>
            <person name="Hemphill L."/>
            <person name="Bason N."/>
            <person name="Farbrother P."/>
            <person name="Desany B."/>
            <person name="Just E."/>
            <person name="Morio T."/>
            <person name="Rost R."/>
            <person name="Churcher C."/>
            <person name="Cooper J."/>
            <person name="Haydock S."/>
            <person name="van Driessche N."/>
            <person name="Cronin A."/>
            <person name="Goodhead I."/>
            <person name="Muzny D."/>
            <person name="Mourier T."/>
            <person name="Pain A."/>
            <person name="Lu M."/>
            <person name="Harper D."/>
            <person name="Lindsay R."/>
            <person name="Hauser H."/>
            <person name="James K."/>
            <person name="Quiles M."/>
            <person name="Madan Babu M."/>
            <person name="Saito T."/>
            <person name="Buchrieser C."/>
            <person name="Wardroper A."/>
            <person name="Felder M."/>
            <person name="Thangavelu M."/>
            <person name="Johnson D."/>
            <person name="Knights A."/>
            <person name="Loulseged H."/>
            <person name="Mungall K."/>
            <person name="Oliver K."/>
            <person name="Price C."/>
            <person name="Quail M.A."/>
            <person name="Urushihara H."/>
            <person name="Hernandez J."/>
            <person name="Rabbinowitsch E."/>
            <person name="Steffen D."/>
            <person name="Sanders M."/>
            <person name="Ma J."/>
            <person name="Kohara Y."/>
            <person name="Sharp S."/>
            <person name="Simmonds M."/>
            <person name="Spiegler S."/>
            <person name="Tivey A."/>
            <person name="Sugano S."/>
            <person name="White B."/>
            <person name="Walker D."/>
            <person name="Woodward J."/>
            <person name="Winckler T."/>
            <person name="Tanaka Y."/>
            <person name="Shaulsky G."/>
            <person name="Schleicher M."/>
            <person name="Weinstock G."/>
            <person name="Rosenthal A."/>
            <person name="Cox E.C."/>
            <person name="Chisholm R.L."/>
            <person name="Gibbs R."/>
            <person name="Loomis W.F."/>
            <person name="Platzer M."/>
            <person name="Kay R.R."/>
            <person name="Williams J."/>
            <person name="Dear P.H."/>
            <person name="Noegel A.A."/>
            <person name="Barrell B."/>
            <person name="Kuspa A."/>
        </authorList>
    </citation>
    <scope>NUCLEOTIDE SEQUENCE [LARGE SCALE GENOMIC DNA]</scope>
    <source>
        <strain evidence="1 2">AX4</strain>
    </source>
</reference>
<dbReference type="VEuPathDB" id="AmoebaDB:DDB_G0272951"/>
<dbReference type="SUPFAM" id="SSF48371">
    <property type="entry name" value="ARM repeat"/>
    <property type="match status" value="1"/>
</dbReference>
<proteinExistence type="predicted"/>
<dbReference type="InterPro" id="IPR019538">
    <property type="entry name" value="PSMD5"/>
</dbReference>
<dbReference type="RefSeq" id="XP_644862.1">
    <property type="nucleotide sequence ID" value="XM_639770.1"/>
</dbReference>
<dbReference type="PANTHER" id="PTHR13554:SF10">
    <property type="entry name" value="26S PROTEASOME NON-ATPASE REGULATORY SUBUNIT 5"/>
    <property type="match status" value="1"/>
</dbReference>
<dbReference type="GO" id="GO:0043248">
    <property type="term" value="P:proteasome assembly"/>
    <property type="evidence" value="ECO:0007669"/>
    <property type="project" value="InterPro"/>
</dbReference>
<dbReference type="InterPro" id="IPR016024">
    <property type="entry name" value="ARM-type_fold"/>
</dbReference>
<evidence type="ECO:0000313" key="2">
    <source>
        <dbReference type="Proteomes" id="UP000002195"/>
    </source>
</evidence>